<evidence type="ECO:0000313" key="2">
    <source>
        <dbReference type="EnsemblPlants" id="QL04p010219:mrna:CDS:2"/>
    </source>
</evidence>
<dbReference type="EMBL" id="LRBV02000004">
    <property type="status" value="NOT_ANNOTATED_CDS"/>
    <property type="molecule type" value="Genomic_DNA"/>
</dbReference>
<dbReference type="Gramene" id="QL04p010219:mrna">
    <property type="protein sequence ID" value="QL04p010219:mrna:CDS:2"/>
    <property type="gene ID" value="QL04p010219"/>
</dbReference>
<organism evidence="2 3">
    <name type="scientific">Quercus lobata</name>
    <name type="common">Valley oak</name>
    <dbReference type="NCBI Taxonomy" id="97700"/>
    <lineage>
        <taxon>Eukaryota</taxon>
        <taxon>Viridiplantae</taxon>
        <taxon>Streptophyta</taxon>
        <taxon>Embryophyta</taxon>
        <taxon>Tracheophyta</taxon>
        <taxon>Spermatophyta</taxon>
        <taxon>Magnoliopsida</taxon>
        <taxon>eudicotyledons</taxon>
        <taxon>Gunneridae</taxon>
        <taxon>Pentapetalae</taxon>
        <taxon>rosids</taxon>
        <taxon>fabids</taxon>
        <taxon>Fagales</taxon>
        <taxon>Fagaceae</taxon>
        <taxon>Quercus</taxon>
    </lineage>
</organism>
<feature type="compositionally biased region" description="Acidic residues" evidence="1">
    <location>
        <begin position="107"/>
        <end position="136"/>
    </location>
</feature>
<evidence type="ECO:0000313" key="3">
    <source>
        <dbReference type="Proteomes" id="UP000594261"/>
    </source>
</evidence>
<reference evidence="2" key="2">
    <citation type="submission" date="2021-01" db="UniProtKB">
        <authorList>
            <consortium name="EnsemblPlants"/>
        </authorList>
    </citation>
    <scope>IDENTIFICATION</scope>
</reference>
<dbReference type="InParanoid" id="A0A7N2LDJ4"/>
<proteinExistence type="predicted"/>
<name>A0A7N2LDJ4_QUELO</name>
<accession>A0A7N2LDJ4</accession>
<evidence type="ECO:0000256" key="1">
    <source>
        <dbReference type="SAM" id="MobiDB-lite"/>
    </source>
</evidence>
<feature type="region of interest" description="Disordered" evidence="1">
    <location>
        <begin position="21"/>
        <end position="50"/>
    </location>
</feature>
<feature type="region of interest" description="Disordered" evidence="1">
    <location>
        <begin position="96"/>
        <end position="136"/>
    </location>
</feature>
<feature type="compositionally biased region" description="Low complexity" evidence="1">
    <location>
        <begin position="33"/>
        <end position="48"/>
    </location>
</feature>
<protein>
    <submittedName>
        <fullName evidence="2">Uncharacterized protein</fullName>
    </submittedName>
</protein>
<keyword evidence="3" id="KW-1185">Reference proteome</keyword>
<dbReference type="EnsemblPlants" id="QL04p010219:mrna">
    <property type="protein sequence ID" value="QL04p010219:mrna:CDS:2"/>
    <property type="gene ID" value="QL04p010219"/>
</dbReference>
<reference evidence="2 3" key="1">
    <citation type="journal article" date="2016" name="G3 (Bethesda)">
        <title>First Draft Assembly and Annotation of the Genome of a California Endemic Oak Quercus lobata Nee (Fagaceae).</title>
        <authorList>
            <person name="Sork V.L."/>
            <person name="Fitz-Gibbon S.T."/>
            <person name="Puiu D."/>
            <person name="Crepeau M."/>
            <person name="Gugger P.F."/>
            <person name="Sherman R."/>
            <person name="Stevens K."/>
            <person name="Langley C.H."/>
            <person name="Pellegrini M."/>
            <person name="Salzberg S.L."/>
        </authorList>
    </citation>
    <scope>NUCLEOTIDE SEQUENCE [LARGE SCALE GENOMIC DNA]</scope>
    <source>
        <strain evidence="2 3">cv. SW786</strain>
    </source>
</reference>
<dbReference type="Proteomes" id="UP000594261">
    <property type="component" value="Chromosome 4"/>
</dbReference>
<sequence length="136" mass="14380">MSDHFSVMGAIDAATFRRSEAQLRPRRTQTKITAPPASTAPSTSTPSSFTGGVTLEAIMAQLVCMDARLDTLSDELYQVNTRVGLIARRQAVMGGFTVASSSTPPVSEDESDDGSGSDDADEEEDASLPSDDEMST</sequence>
<dbReference type="AlphaFoldDB" id="A0A7N2LDJ4"/>